<keyword evidence="2" id="KW-0812">Transmembrane</keyword>
<evidence type="ECO:0000313" key="3">
    <source>
        <dbReference type="EMBL" id="TKB50910.1"/>
    </source>
</evidence>
<name>A0A4U1BHL5_9GAMM</name>
<dbReference type="Proteomes" id="UP000305675">
    <property type="component" value="Unassembled WGS sequence"/>
</dbReference>
<organism evidence="3 4">
    <name type="scientific">Ferrimonas aestuarii</name>
    <dbReference type="NCBI Taxonomy" id="2569539"/>
    <lineage>
        <taxon>Bacteria</taxon>
        <taxon>Pseudomonadati</taxon>
        <taxon>Pseudomonadota</taxon>
        <taxon>Gammaproteobacteria</taxon>
        <taxon>Alteromonadales</taxon>
        <taxon>Ferrimonadaceae</taxon>
        <taxon>Ferrimonas</taxon>
    </lineage>
</organism>
<dbReference type="InterPro" id="IPR007401">
    <property type="entry name" value="DUF454"/>
</dbReference>
<dbReference type="PANTHER" id="PTHR35813">
    <property type="entry name" value="INNER MEMBRANE PROTEIN YBAN"/>
    <property type="match status" value="1"/>
</dbReference>
<protein>
    <recommendedName>
        <fullName evidence="1">Inner membrane protein</fullName>
    </recommendedName>
</protein>
<dbReference type="EMBL" id="SWCJ01000019">
    <property type="protein sequence ID" value="TKB50910.1"/>
    <property type="molecule type" value="Genomic_DNA"/>
</dbReference>
<dbReference type="RefSeq" id="WP_136864843.1">
    <property type="nucleotide sequence ID" value="NZ_SWCJ01000019.1"/>
</dbReference>
<sequence length="130" mass="14632">MNQPKRRSTPMRYLLIGIGTISAILGLIGMFLPLLPTVPFLLLSAACFSRSSARMQAWLFNHRLLGPVLRNYLERQGLTRRQLIGSLISMWLGMGIAIYIAPVIAVKWLLIFIGTCVSIHLIRMPRLADE</sequence>
<keyword evidence="2" id="KW-1133">Transmembrane helix</keyword>
<evidence type="ECO:0000256" key="1">
    <source>
        <dbReference type="PIRNR" id="PIRNR016789"/>
    </source>
</evidence>
<gene>
    <name evidence="3" type="ORF">FCL42_18100</name>
</gene>
<evidence type="ECO:0000256" key="2">
    <source>
        <dbReference type="SAM" id="Phobius"/>
    </source>
</evidence>
<dbReference type="GO" id="GO:0005886">
    <property type="term" value="C:plasma membrane"/>
    <property type="evidence" value="ECO:0007669"/>
    <property type="project" value="UniProtKB-SubCell"/>
</dbReference>
<comment type="subcellular location">
    <subcellularLocation>
        <location evidence="1">Cell inner membrane</location>
        <topology evidence="1">Multi-pass membrane protein</topology>
    </subcellularLocation>
</comment>
<dbReference type="PIRSF" id="PIRSF016789">
    <property type="entry name" value="DUF454"/>
    <property type="match status" value="1"/>
</dbReference>
<keyword evidence="4" id="KW-1185">Reference proteome</keyword>
<dbReference type="PANTHER" id="PTHR35813:SF1">
    <property type="entry name" value="INNER MEMBRANE PROTEIN YBAN"/>
    <property type="match status" value="1"/>
</dbReference>
<feature type="transmembrane region" description="Helical" evidence="2">
    <location>
        <begin position="12"/>
        <end position="34"/>
    </location>
</feature>
<evidence type="ECO:0000313" key="4">
    <source>
        <dbReference type="Proteomes" id="UP000305675"/>
    </source>
</evidence>
<keyword evidence="1" id="KW-1003">Cell membrane</keyword>
<keyword evidence="1 2" id="KW-0472">Membrane</keyword>
<accession>A0A4U1BHL5</accession>
<dbReference type="AlphaFoldDB" id="A0A4U1BHL5"/>
<comment type="caution">
    <text evidence="3">The sequence shown here is derived from an EMBL/GenBank/DDBJ whole genome shotgun (WGS) entry which is preliminary data.</text>
</comment>
<reference evidence="3 4" key="1">
    <citation type="submission" date="2019-04" db="EMBL/GenBank/DDBJ databases">
        <authorList>
            <person name="Hwang J.C."/>
        </authorList>
    </citation>
    <scope>NUCLEOTIDE SEQUENCE [LARGE SCALE GENOMIC DNA]</scope>
    <source>
        <strain evidence="3 4">IMCC35002</strain>
    </source>
</reference>
<dbReference type="Pfam" id="PF04304">
    <property type="entry name" value="DUF454"/>
    <property type="match status" value="1"/>
</dbReference>
<keyword evidence="1" id="KW-0997">Cell inner membrane</keyword>
<dbReference type="OrthoDB" id="9816293at2"/>
<proteinExistence type="predicted"/>